<protein>
    <submittedName>
        <fullName evidence="1">Uncharacterized protein</fullName>
    </submittedName>
</protein>
<accession>A0ABN3KDF8</accession>
<reference evidence="1 2" key="1">
    <citation type="journal article" date="2019" name="Int. J. Syst. Evol. Microbiol.">
        <title>The Global Catalogue of Microorganisms (GCM) 10K type strain sequencing project: providing services to taxonomists for standard genome sequencing and annotation.</title>
        <authorList>
            <consortium name="The Broad Institute Genomics Platform"/>
            <consortium name="The Broad Institute Genome Sequencing Center for Infectious Disease"/>
            <person name="Wu L."/>
            <person name="Ma J."/>
        </authorList>
    </citation>
    <scope>NUCLEOTIDE SEQUENCE [LARGE SCALE GENOMIC DNA]</scope>
    <source>
        <strain evidence="1 2">JCM 3325</strain>
    </source>
</reference>
<keyword evidence="2" id="KW-1185">Reference proteome</keyword>
<proteinExistence type="predicted"/>
<dbReference type="RefSeq" id="WP_344597925.1">
    <property type="nucleotide sequence ID" value="NZ_BAAARW010000045.1"/>
</dbReference>
<evidence type="ECO:0000313" key="1">
    <source>
        <dbReference type="EMBL" id="GAA2456668.1"/>
    </source>
</evidence>
<comment type="caution">
    <text evidence="1">The sequence shown here is derived from an EMBL/GenBank/DDBJ whole genome shotgun (WGS) entry which is preliminary data.</text>
</comment>
<dbReference type="EMBL" id="BAAARW010000045">
    <property type="protein sequence ID" value="GAA2456668.1"/>
    <property type="molecule type" value="Genomic_DNA"/>
</dbReference>
<dbReference type="Proteomes" id="UP001501231">
    <property type="component" value="Unassembled WGS sequence"/>
</dbReference>
<evidence type="ECO:0000313" key="2">
    <source>
        <dbReference type="Proteomes" id="UP001501231"/>
    </source>
</evidence>
<gene>
    <name evidence="1" type="ORF">GCM10010191_90120</name>
</gene>
<name>A0ABN3KDF8_9ACTN</name>
<organism evidence="1 2">
    <name type="scientific">Actinomadura vinacea</name>
    <dbReference type="NCBI Taxonomy" id="115336"/>
    <lineage>
        <taxon>Bacteria</taxon>
        <taxon>Bacillati</taxon>
        <taxon>Actinomycetota</taxon>
        <taxon>Actinomycetes</taxon>
        <taxon>Streptosporangiales</taxon>
        <taxon>Thermomonosporaceae</taxon>
        <taxon>Actinomadura</taxon>
    </lineage>
</organism>
<sequence>MTGPSGAPDDGRPVTDAIREEFPGVWAWYGHATGSWWAMVPLRCGPRLVEALNPRELRDAIENAANWPWPKNGSSLRA</sequence>